<organism evidence="1 2">
    <name type="scientific">Chryseobacterium gotjawalense</name>
    <dbReference type="NCBI Taxonomy" id="3042315"/>
    <lineage>
        <taxon>Bacteria</taxon>
        <taxon>Pseudomonadati</taxon>
        <taxon>Bacteroidota</taxon>
        <taxon>Flavobacteriia</taxon>
        <taxon>Flavobacteriales</taxon>
        <taxon>Weeksellaceae</taxon>
        <taxon>Chryseobacterium group</taxon>
        <taxon>Chryseobacterium</taxon>
    </lineage>
</organism>
<proteinExistence type="predicted"/>
<dbReference type="Proteomes" id="UP001241656">
    <property type="component" value="Chromosome"/>
</dbReference>
<evidence type="ECO:0000313" key="1">
    <source>
        <dbReference type="EMBL" id="WHF51924.1"/>
    </source>
</evidence>
<evidence type="ECO:0000313" key="2">
    <source>
        <dbReference type="Proteomes" id="UP001241656"/>
    </source>
</evidence>
<dbReference type="InterPro" id="IPR005901">
    <property type="entry name" value="GLPGLI"/>
</dbReference>
<dbReference type="NCBIfam" id="TIGR01200">
    <property type="entry name" value="GLPGLI"/>
    <property type="match status" value="1"/>
</dbReference>
<dbReference type="RefSeq" id="WP_282905233.1">
    <property type="nucleotide sequence ID" value="NZ_CP124855.1"/>
</dbReference>
<name>A0ABY8RFY7_9FLAO</name>
<reference evidence="1 2" key="1">
    <citation type="submission" date="2023-05" db="EMBL/GenBank/DDBJ databases">
        <title>Genomic insight into Chryseobacterium sp. wdc7 isolated forest soil (Gotjawal).</title>
        <authorList>
            <person name="Park S.-J."/>
        </authorList>
    </citation>
    <scope>NUCLEOTIDE SEQUENCE [LARGE SCALE GENOMIC DNA]</scope>
    <source>
        <strain evidence="2">wdc7</strain>
    </source>
</reference>
<protein>
    <submittedName>
        <fullName evidence="1">GLPGLI family protein</fullName>
    </submittedName>
</protein>
<accession>A0ABY8RFY7</accession>
<sequence length="270" mass="31954">MIYHIFFIIFFTIAQIQSFHGQSTSFIYQLNYKTNNDKVENIVFYLDVMHGESVFRSEQLRSSDSLAVKGLLGGVDLQYNNKQLYVYKNIGENKVLKYVFVPIIINGVYTIPIIEKLSWKVSEERKVIQIYNCQKATTEYGGRVWEAWFTNEIPIQDGPYIFHGLPGLIVEIHDITKDYFFQLGQIKKFEWKNLYIAKSQSLITWEKFQKLQKDFYSDPFSNVNKSDIIQYDENGQVIRIDFKKKIGEIRNRILEKNNPIELNYKIDYNK</sequence>
<dbReference type="Pfam" id="PF09697">
    <property type="entry name" value="Porph_ging"/>
    <property type="match status" value="1"/>
</dbReference>
<dbReference type="EMBL" id="CP124855">
    <property type="protein sequence ID" value="WHF51924.1"/>
    <property type="molecule type" value="Genomic_DNA"/>
</dbReference>
<keyword evidence="2" id="KW-1185">Reference proteome</keyword>
<gene>
    <name evidence="1" type="ORF">QGN23_01280</name>
</gene>